<evidence type="ECO:0000256" key="1">
    <source>
        <dbReference type="ARBA" id="ARBA00005187"/>
    </source>
</evidence>
<dbReference type="InterPro" id="IPR029055">
    <property type="entry name" value="Ntn_hydrolases_N"/>
</dbReference>
<dbReference type="SUPFAM" id="SSF52402">
    <property type="entry name" value="Adenine nucleotide alpha hydrolases-like"/>
    <property type="match status" value="1"/>
</dbReference>
<dbReference type="InterPro" id="IPR001962">
    <property type="entry name" value="Asn_synthase"/>
</dbReference>
<dbReference type="PANTHER" id="PTHR43284">
    <property type="entry name" value="ASPARAGINE SYNTHETASE (GLUTAMINE-HYDROLYZING)"/>
    <property type="match status" value="1"/>
</dbReference>
<dbReference type="Proteomes" id="UP000635885">
    <property type="component" value="Unassembled WGS sequence"/>
</dbReference>
<dbReference type="NCBIfam" id="TIGR01536">
    <property type="entry name" value="asn_synth_AEB"/>
    <property type="match status" value="1"/>
</dbReference>
<dbReference type="Gene3D" id="3.60.20.10">
    <property type="entry name" value="Glutamine Phosphoribosylpyrophosphate, subunit 1, domain 1"/>
    <property type="match status" value="1"/>
</dbReference>
<name>A0ABQ1LR62_9BACT</name>
<dbReference type="InterPro" id="IPR051786">
    <property type="entry name" value="ASN_synthetase/amidase"/>
</dbReference>
<proteinExistence type="inferred from homology"/>
<comment type="catalytic activity">
    <reaction evidence="7">
        <text>L-aspartate + L-glutamine + ATP + H2O = L-asparagine + L-glutamate + AMP + diphosphate + H(+)</text>
        <dbReference type="Rhea" id="RHEA:12228"/>
        <dbReference type="ChEBI" id="CHEBI:15377"/>
        <dbReference type="ChEBI" id="CHEBI:15378"/>
        <dbReference type="ChEBI" id="CHEBI:29985"/>
        <dbReference type="ChEBI" id="CHEBI:29991"/>
        <dbReference type="ChEBI" id="CHEBI:30616"/>
        <dbReference type="ChEBI" id="CHEBI:33019"/>
        <dbReference type="ChEBI" id="CHEBI:58048"/>
        <dbReference type="ChEBI" id="CHEBI:58359"/>
        <dbReference type="ChEBI" id="CHEBI:456215"/>
        <dbReference type="EC" id="6.3.5.4"/>
    </reaction>
</comment>
<dbReference type="CDD" id="cd01991">
    <property type="entry name" value="Asn_synthase_B_C"/>
    <property type="match status" value="1"/>
</dbReference>
<dbReference type="InterPro" id="IPR017932">
    <property type="entry name" value="GATase_2_dom"/>
</dbReference>
<evidence type="ECO:0000256" key="4">
    <source>
        <dbReference type="ARBA" id="ARBA00022741"/>
    </source>
</evidence>
<comment type="pathway">
    <text evidence="1">Amino-acid biosynthesis; L-asparagine biosynthesis; L-asparagine from L-aspartate (L-Gln route): step 1/1.</text>
</comment>
<reference evidence="10" key="1">
    <citation type="journal article" date="2019" name="Int. J. Syst. Evol. Microbiol.">
        <title>The Global Catalogue of Microorganisms (GCM) 10K type strain sequencing project: providing services to taxonomists for standard genome sequencing and annotation.</title>
        <authorList>
            <consortium name="The Broad Institute Genomics Platform"/>
            <consortium name="The Broad Institute Genome Sequencing Center for Infectious Disease"/>
            <person name="Wu L."/>
            <person name="Ma J."/>
        </authorList>
    </citation>
    <scope>NUCLEOTIDE SEQUENCE [LARGE SCALE GENOMIC DNA]</scope>
    <source>
        <strain evidence="10">CGMCC 1.12479</strain>
    </source>
</reference>
<dbReference type="Gene3D" id="3.40.50.620">
    <property type="entry name" value="HUPs"/>
    <property type="match status" value="1"/>
</dbReference>
<evidence type="ECO:0000259" key="8">
    <source>
        <dbReference type="PROSITE" id="PS51278"/>
    </source>
</evidence>
<evidence type="ECO:0000256" key="2">
    <source>
        <dbReference type="ARBA" id="ARBA00005752"/>
    </source>
</evidence>
<gene>
    <name evidence="9" type="primary">asnB</name>
    <name evidence="9" type="ORF">GCM10010993_01780</name>
</gene>
<dbReference type="PANTHER" id="PTHR43284:SF1">
    <property type="entry name" value="ASPARAGINE SYNTHETASE"/>
    <property type="match status" value="1"/>
</dbReference>
<evidence type="ECO:0000256" key="3">
    <source>
        <dbReference type="ARBA" id="ARBA00012737"/>
    </source>
</evidence>
<dbReference type="Pfam" id="PF00733">
    <property type="entry name" value="Asn_synthase"/>
    <property type="match status" value="1"/>
</dbReference>
<keyword evidence="5" id="KW-0067">ATP-binding</keyword>
<dbReference type="RefSeq" id="WP_188438678.1">
    <property type="nucleotide sequence ID" value="NZ_BMFD01000001.1"/>
</dbReference>
<organism evidence="9 10">
    <name type="scientific">Belliella aquatica</name>
    <dbReference type="NCBI Taxonomy" id="1323734"/>
    <lineage>
        <taxon>Bacteria</taxon>
        <taxon>Pseudomonadati</taxon>
        <taxon>Bacteroidota</taxon>
        <taxon>Cytophagia</taxon>
        <taxon>Cytophagales</taxon>
        <taxon>Cyclobacteriaceae</taxon>
        <taxon>Belliella</taxon>
    </lineage>
</organism>
<keyword evidence="4" id="KW-0547">Nucleotide-binding</keyword>
<evidence type="ECO:0000256" key="5">
    <source>
        <dbReference type="ARBA" id="ARBA00022840"/>
    </source>
</evidence>
<dbReference type="PROSITE" id="PS51278">
    <property type="entry name" value="GATASE_TYPE_2"/>
    <property type="match status" value="1"/>
</dbReference>
<feature type="domain" description="Glutamine amidotransferase type-2" evidence="8">
    <location>
        <begin position="2"/>
        <end position="212"/>
    </location>
</feature>
<evidence type="ECO:0000313" key="9">
    <source>
        <dbReference type="EMBL" id="GGC26374.1"/>
    </source>
</evidence>
<evidence type="ECO:0000256" key="6">
    <source>
        <dbReference type="ARBA" id="ARBA00022962"/>
    </source>
</evidence>
<dbReference type="InterPro" id="IPR014729">
    <property type="entry name" value="Rossmann-like_a/b/a_fold"/>
</dbReference>
<keyword evidence="10" id="KW-1185">Reference proteome</keyword>
<dbReference type="SUPFAM" id="SSF56235">
    <property type="entry name" value="N-terminal nucleophile aminohydrolases (Ntn hydrolases)"/>
    <property type="match status" value="1"/>
</dbReference>
<dbReference type="InterPro" id="IPR006426">
    <property type="entry name" value="Asn_synth_AEB"/>
</dbReference>
<dbReference type="PIRSF" id="PIRSF001589">
    <property type="entry name" value="Asn_synthetase_glu-h"/>
    <property type="match status" value="1"/>
</dbReference>
<dbReference type="InterPro" id="IPR033738">
    <property type="entry name" value="AsnB_N"/>
</dbReference>
<comment type="similarity">
    <text evidence="2">Belongs to the asparagine synthetase family.</text>
</comment>
<evidence type="ECO:0000256" key="7">
    <source>
        <dbReference type="ARBA" id="ARBA00048741"/>
    </source>
</evidence>
<dbReference type="CDD" id="cd00712">
    <property type="entry name" value="AsnB"/>
    <property type="match status" value="1"/>
</dbReference>
<protein>
    <recommendedName>
        <fullName evidence="3">asparagine synthase (glutamine-hydrolyzing)</fullName>
        <ecNumber evidence="3">6.3.5.4</ecNumber>
    </recommendedName>
</protein>
<dbReference type="EMBL" id="BMFD01000001">
    <property type="protein sequence ID" value="GGC26374.1"/>
    <property type="molecule type" value="Genomic_DNA"/>
</dbReference>
<comment type="caution">
    <text evidence="9">The sequence shown here is derived from an EMBL/GenBank/DDBJ whole genome shotgun (WGS) entry which is preliminary data.</text>
</comment>
<evidence type="ECO:0000313" key="10">
    <source>
        <dbReference type="Proteomes" id="UP000635885"/>
    </source>
</evidence>
<keyword evidence="6" id="KW-0315">Glutamine amidotransferase</keyword>
<sequence>MCGINLIIKPECDGKEAIERMMLSTAHRGPDFSDFCKITDQVWIAGNRLKILDLSEASNQPMWSDDRMAVLVWNGALYNYQDLRNQLLDLGYTFKTNSDSEVFLLWLKHYGEEKITELQGMFAFTFINLAKKEIIVARDPSGEKPLYFYQNDQSWLFSSEARGINSALISQSKINQDQFLPYFYSRHCFPDASFFKGVHQVLPGTGYVIDFEGNLLKNLSWTHQKLANTSPNQAEFESRLKDAVLKNFHTERPVGVILSGGADSSLLYQLWLEETGQPMPTFTVAFDKKLQGKYADPTFARKLTNRFEGYHHEILVTPEKIMENWQEYINTLDQPIGDSASILTWLLAKEAKEEVQVLISGAGADELFAGYNRHLAFLKYLQRPKLYKNLKGITAGFPLPASLKKFLSGIDQDPRRTFINFSSLQNIPEEEYSKFLAWYPEEESNFQNALHFDRTYYLINDVLKIHDNACMAHGIEGRAPYLDFELIQWTKSFSEASSIAFAGKKLIKTALENRGLKKIANRKKIGFGLPLKEWFSENPKFRNWVYSEIKNMHGTWGRYFPQAMQPLTKEPQKASKDQFLLIWNMFILASWLKNKQ</sequence>
<accession>A0ABQ1LR62</accession>
<dbReference type="Pfam" id="PF13537">
    <property type="entry name" value="GATase_7"/>
    <property type="match status" value="1"/>
</dbReference>
<dbReference type="EC" id="6.3.5.4" evidence="3"/>